<gene>
    <name evidence="2" type="ORF">DPMN_015426</name>
</gene>
<sequence length="112" mass="12838">MEGSGESSAQEPGSKRQQKIADQMARKFTEEGINACKEEVDIMLETALARTVDRKRAVVATICTAWGCADLVLRSREWQGQWDIRRLTARYKDASEEERPTLTELRKKMRFS</sequence>
<keyword evidence="3" id="KW-1185">Reference proteome</keyword>
<evidence type="ECO:0000313" key="3">
    <source>
        <dbReference type="Proteomes" id="UP000828390"/>
    </source>
</evidence>
<dbReference type="Proteomes" id="UP000828390">
    <property type="component" value="Unassembled WGS sequence"/>
</dbReference>
<reference evidence="2" key="2">
    <citation type="submission" date="2020-11" db="EMBL/GenBank/DDBJ databases">
        <authorList>
            <person name="McCartney M.A."/>
            <person name="Auch B."/>
            <person name="Kono T."/>
            <person name="Mallez S."/>
            <person name="Becker A."/>
            <person name="Gohl D.M."/>
            <person name="Silverstein K.A.T."/>
            <person name="Koren S."/>
            <person name="Bechman K.B."/>
            <person name="Herman A."/>
            <person name="Abrahante J.E."/>
            <person name="Garbe J."/>
        </authorList>
    </citation>
    <scope>NUCLEOTIDE SEQUENCE</scope>
    <source>
        <strain evidence="2">Duluth1</strain>
        <tissue evidence="2">Whole animal</tissue>
    </source>
</reference>
<feature type="region of interest" description="Disordered" evidence="1">
    <location>
        <begin position="1"/>
        <end position="23"/>
    </location>
</feature>
<reference evidence="2" key="1">
    <citation type="journal article" date="2019" name="bioRxiv">
        <title>The Genome of the Zebra Mussel, Dreissena polymorpha: A Resource for Invasive Species Research.</title>
        <authorList>
            <person name="McCartney M.A."/>
            <person name="Auch B."/>
            <person name="Kono T."/>
            <person name="Mallez S."/>
            <person name="Zhang Y."/>
            <person name="Obille A."/>
            <person name="Becker A."/>
            <person name="Abrahante J.E."/>
            <person name="Garbe J."/>
            <person name="Badalamenti J.P."/>
            <person name="Herman A."/>
            <person name="Mangelson H."/>
            <person name="Liachko I."/>
            <person name="Sullivan S."/>
            <person name="Sone E.D."/>
            <person name="Koren S."/>
            <person name="Silverstein K.A.T."/>
            <person name="Beckman K.B."/>
            <person name="Gohl D.M."/>
        </authorList>
    </citation>
    <scope>NUCLEOTIDE SEQUENCE</scope>
    <source>
        <strain evidence="2">Duluth1</strain>
        <tissue evidence="2">Whole animal</tissue>
    </source>
</reference>
<dbReference type="AlphaFoldDB" id="A0A9D4S658"/>
<accession>A0A9D4S658</accession>
<name>A0A9D4S658_DREPO</name>
<proteinExistence type="predicted"/>
<organism evidence="2 3">
    <name type="scientific">Dreissena polymorpha</name>
    <name type="common">Zebra mussel</name>
    <name type="synonym">Mytilus polymorpha</name>
    <dbReference type="NCBI Taxonomy" id="45954"/>
    <lineage>
        <taxon>Eukaryota</taxon>
        <taxon>Metazoa</taxon>
        <taxon>Spiralia</taxon>
        <taxon>Lophotrochozoa</taxon>
        <taxon>Mollusca</taxon>
        <taxon>Bivalvia</taxon>
        <taxon>Autobranchia</taxon>
        <taxon>Heteroconchia</taxon>
        <taxon>Euheterodonta</taxon>
        <taxon>Imparidentia</taxon>
        <taxon>Neoheterodontei</taxon>
        <taxon>Myida</taxon>
        <taxon>Dreissenoidea</taxon>
        <taxon>Dreissenidae</taxon>
        <taxon>Dreissena</taxon>
    </lineage>
</organism>
<protein>
    <submittedName>
        <fullName evidence="2">Uncharacterized protein</fullName>
    </submittedName>
</protein>
<feature type="compositionally biased region" description="Polar residues" evidence="1">
    <location>
        <begin position="1"/>
        <end position="11"/>
    </location>
</feature>
<comment type="caution">
    <text evidence="2">The sequence shown here is derived from an EMBL/GenBank/DDBJ whole genome shotgun (WGS) entry which is preliminary data.</text>
</comment>
<dbReference type="EMBL" id="JAIWYP010000001">
    <property type="protein sequence ID" value="KAH3891332.1"/>
    <property type="molecule type" value="Genomic_DNA"/>
</dbReference>
<evidence type="ECO:0000313" key="2">
    <source>
        <dbReference type="EMBL" id="KAH3891332.1"/>
    </source>
</evidence>
<evidence type="ECO:0000256" key="1">
    <source>
        <dbReference type="SAM" id="MobiDB-lite"/>
    </source>
</evidence>